<feature type="compositionally biased region" description="Basic and acidic residues" evidence="4">
    <location>
        <begin position="184"/>
        <end position="199"/>
    </location>
</feature>
<keyword evidence="5" id="KW-1133">Transmembrane helix</keyword>
<dbReference type="GO" id="GO:0009653">
    <property type="term" value="P:anatomical structure morphogenesis"/>
    <property type="evidence" value="ECO:0007669"/>
    <property type="project" value="TreeGrafter"/>
</dbReference>
<comment type="caution">
    <text evidence="7">The sequence shown here is derived from an EMBL/GenBank/DDBJ whole genome shotgun (WGS) entry which is preliminary data.</text>
</comment>
<feature type="domain" description="Fork-head" evidence="6">
    <location>
        <begin position="366"/>
        <end position="426"/>
    </location>
</feature>
<dbReference type="InterPro" id="IPR036388">
    <property type="entry name" value="WH-like_DNA-bd_sf"/>
</dbReference>
<feature type="region of interest" description="Disordered" evidence="4">
    <location>
        <begin position="299"/>
        <end position="364"/>
    </location>
</feature>
<dbReference type="InterPro" id="IPR050211">
    <property type="entry name" value="FOX_domain-containing"/>
</dbReference>
<feature type="compositionally biased region" description="Polar residues" evidence="4">
    <location>
        <begin position="204"/>
        <end position="221"/>
    </location>
</feature>
<feature type="transmembrane region" description="Helical" evidence="5">
    <location>
        <begin position="437"/>
        <end position="466"/>
    </location>
</feature>
<evidence type="ECO:0000256" key="3">
    <source>
        <dbReference type="PROSITE-ProRule" id="PRU00089"/>
    </source>
</evidence>
<feature type="compositionally biased region" description="Low complexity" evidence="4">
    <location>
        <begin position="322"/>
        <end position="336"/>
    </location>
</feature>
<feature type="DNA-binding region" description="Fork-head" evidence="3">
    <location>
        <begin position="366"/>
        <end position="426"/>
    </location>
</feature>
<dbReference type="GO" id="GO:0000981">
    <property type="term" value="F:DNA-binding transcription factor activity, RNA polymerase II-specific"/>
    <property type="evidence" value="ECO:0007669"/>
    <property type="project" value="TreeGrafter"/>
</dbReference>
<dbReference type="PANTHER" id="PTHR11829:SF142">
    <property type="entry name" value="FORK-HEAD DOMAIN-CONTAINING PROTEIN"/>
    <property type="match status" value="1"/>
</dbReference>
<dbReference type="PANTHER" id="PTHR11829">
    <property type="entry name" value="FORKHEAD BOX PROTEIN"/>
    <property type="match status" value="1"/>
</dbReference>
<dbReference type="Pfam" id="PF00250">
    <property type="entry name" value="Forkhead"/>
    <property type="match status" value="1"/>
</dbReference>
<keyword evidence="8" id="KW-1185">Reference proteome</keyword>
<dbReference type="InterPro" id="IPR030456">
    <property type="entry name" value="TF_fork_head_CS_2"/>
</dbReference>
<evidence type="ECO:0000256" key="5">
    <source>
        <dbReference type="SAM" id="Phobius"/>
    </source>
</evidence>
<evidence type="ECO:0000313" key="8">
    <source>
        <dbReference type="Proteomes" id="UP000762676"/>
    </source>
</evidence>
<keyword evidence="1 3" id="KW-0238">DNA-binding</keyword>
<keyword evidence="5" id="KW-0812">Transmembrane</keyword>
<dbReference type="GO" id="GO:0030154">
    <property type="term" value="P:cell differentiation"/>
    <property type="evidence" value="ECO:0007669"/>
    <property type="project" value="TreeGrafter"/>
</dbReference>
<dbReference type="GO" id="GO:0000978">
    <property type="term" value="F:RNA polymerase II cis-regulatory region sequence-specific DNA binding"/>
    <property type="evidence" value="ECO:0007669"/>
    <property type="project" value="TreeGrafter"/>
</dbReference>
<dbReference type="InterPro" id="IPR036390">
    <property type="entry name" value="WH_DNA-bd_sf"/>
</dbReference>
<gene>
    <name evidence="7" type="ORF">ElyMa_002091900</name>
</gene>
<feature type="region of interest" description="Disordered" evidence="4">
    <location>
        <begin position="139"/>
        <end position="221"/>
    </location>
</feature>
<dbReference type="Proteomes" id="UP000762676">
    <property type="component" value="Unassembled WGS sequence"/>
</dbReference>
<dbReference type="PROSITE" id="PS00658">
    <property type="entry name" value="FORK_HEAD_2"/>
    <property type="match status" value="1"/>
</dbReference>
<accession>A0AAV4FER6</accession>
<dbReference type="Gene3D" id="1.10.10.10">
    <property type="entry name" value="Winged helix-like DNA-binding domain superfamily/Winged helix DNA-binding domain"/>
    <property type="match status" value="1"/>
</dbReference>
<evidence type="ECO:0000313" key="7">
    <source>
        <dbReference type="EMBL" id="GFR71355.1"/>
    </source>
</evidence>
<comment type="subcellular location">
    <subcellularLocation>
        <location evidence="3">Nucleus</location>
    </subcellularLocation>
</comment>
<keyword evidence="2 3" id="KW-0539">Nucleus</keyword>
<evidence type="ECO:0000256" key="2">
    <source>
        <dbReference type="ARBA" id="ARBA00023242"/>
    </source>
</evidence>
<sequence>MQSSNFDATAFQSSIYGNSSSFDPGPFKVNHPGYSTDASSDVNNFYQSYISPSSAYPQAMPGYGCREPPSYVETSFFRHPSPSFMQNFNGGVNYYKMASNRQLDMNDYNAPGLISMTPALKQGDPFSYSTLQLESSFNSDPLTSTGSGSVNPSSGPVLPATEISTSISGQNNNNFLHHSHLHNTRQDSHQPSDLQEQKAPDTQPELNQVTYHGSPDSTGLFSNVKLEHSSHAHPSVSGYNKHSFDLDVPAQSDQTVLPAPDSNCHDCKPNVSLNSSVAAKPHSSLIHPIAEAQQNPLAKHENFNDPSQSSSPHHFKDNLGISRPSSSPSPQTSSSSIKDNIGNINDKTAPTDAPKIPGTEENGEAKPTMSYIALIAKAILESDQRRLNLGSIYHWIEKHYPFYKNKGQGWRNSVRHNLSLNDCFIKYKYQVIEVEEVVVVAVVAAVVIVEAASLVVVLVVVVEVVVVI</sequence>
<organism evidence="7 8">
    <name type="scientific">Elysia marginata</name>
    <dbReference type="NCBI Taxonomy" id="1093978"/>
    <lineage>
        <taxon>Eukaryota</taxon>
        <taxon>Metazoa</taxon>
        <taxon>Spiralia</taxon>
        <taxon>Lophotrochozoa</taxon>
        <taxon>Mollusca</taxon>
        <taxon>Gastropoda</taxon>
        <taxon>Heterobranchia</taxon>
        <taxon>Euthyneura</taxon>
        <taxon>Panpulmonata</taxon>
        <taxon>Sacoglossa</taxon>
        <taxon>Placobranchoidea</taxon>
        <taxon>Plakobranchidae</taxon>
        <taxon>Elysia</taxon>
    </lineage>
</organism>
<protein>
    <submittedName>
        <fullName evidence="7">Forkhead box protein I1</fullName>
    </submittedName>
</protein>
<dbReference type="GO" id="GO:0005634">
    <property type="term" value="C:nucleus"/>
    <property type="evidence" value="ECO:0007669"/>
    <property type="project" value="UniProtKB-SubCell"/>
</dbReference>
<dbReference type="EMBL" id="BMAT01004287">
    <property type="protein sequence ID" value="GFR71355.1"/>
    <property type="molecule type" value="Genomic_DNA"/>
</dbReference>
<dbReference type="SMART" id="SM00339">
    <property type="entry name" value="FH"/>
    <property type="match status" value="1"/>
</dbReference>
<evidence type="ECO:0000256" key="4">
    <source>
        <dbReference type="SAM" id="MobiDB-lite"/>
    </source>
</evidence>
<dbReference type="PRINTS" id="PR00053">
    <property type="entry name" value="FORKHEAD"/>
</dbReference>
<evidence type="ECO:0000256" key="1">
    <source>
        <dbReference type="ARBA" id="ARBA00023125"/>
    </source>
</evidence>
<reference evidence="7 8" key="1">
    <citation type="journal article" date="2021" name="Elife">
        <title>Chloroplast acquisition without the gene transfer in kleptoplastic sea slugs, Plakobranchus ocellatus.</title>
        <authorList>
            <person name="Maeda T."/>
            <person name="Takahashi S."/>
            <person name="Yoshida T."/>
            <person name="Shimamura S."/>
            <person name="Takaki Y."/>
            <person name="Nagai Y."/>
            <person name="Toyoda A."/>
            <person name="Suzuki Y."/>
            <person name="Arimoto A."/>
            <person name="Ishii H."/>
            <person name="Satoh N."/>
            <person name="Nishiyama T."/>
            <person name="Hasebe M."/>
            <person name="Maruyama T."/>
            <person name="Minagawa J."/>
            <person name="Obokata J."/>
            <person name="Shigenobu S."/>
        </authorList>
    </citation>
    <scope>NUCLEOTIDE SEQUENCE [LARGE SCALE GENOMIC DNA]</scope>
</reference>
<feature type="compositionally biased region" description="Low complexity" evidence="4">
    <location>
        <begin position="143"/>
        <end position="157"/>
    </location>
</feature>
<dbReference type="SUPFAM" id="SSF46785">
    <property type="entry name" value="Winged helix' DNA-binding domain"/>
    <property type="match status" value="1"/>
</dbReference>
<dbReference type="InterPro" id="IPR001766">
    <property type="entry name" value="Fork_head_dom"/>
</dbReference>
<keyword evidence="5" id="KW-0472">Membrane</keyword>
<dbReference type="PROSITE" id="PS50039">
    <property type="entry name" value="FORK_HEAD_3"/>
    <property type="match status" value="1"/>
</dbReference>
<dbReference type="AlphaFoldDB" id="A0AAV4FER6"/>
<name>A0AAV4FER6_9GAST</name>
<evidence type="ECO:0000259" key="6">
    <source>
        <dbReference type="PROSITE" id="PS50039"/>
    </source>
</evidence>
<proteinExistence type="predicted"/>